<evidence type="ECO:0000259" key="4">
    <source>
        <dbReference type="Pfam" id="PF00808"/>
    </source>
</evidence>
<dbReference type="PANTHER" id="PTHR10252:SF54">
    <property type="entry name" value="CHROMATIN ACCESSIBILITY COMPLEX PROTEIN 1"/>
    <property type="match status" value="1"/>
</dbReference>
<comment type="subcellular location">
    <subcellularLocation>
        <location evidence="1">Nucleus</location>
    </subcellularLocation>
</comment>
<reference evidence="5 6" key="1">
    <citation type="journal article" date="2015" name="Genome Biol.">
        <title>Comparative genomics of Steinernema reveals deeply conserved gene regulatory networks.</title>
        <authorList>
            <person name="Dillman A.R."/>
            <person name="Macchietto M."/>
            <person name="Porter C.F."/>
            <person name="Rogers A."/>
            <person name="Williams B."/>
            <person name="Antoshechkin I."/>
            <person name="Lee M.M."/>
            <person name="Goodwin Z."/>
            <person name="Lu X."/>
            <person name="Lewis E.E."/>
            <person name="Goodrich-Blair H."/>
            <person name="Stock S.P."/>
            <person name="Adams B.J."/>
            <person name="Sternberg P.W."/>
            <person name="Mortazavi A."/>
        </authorList>
    </citation>
    <scope>NUCLEOTIDE SEQUENCE [LARGE SCALE GENOMIC DNA]</scope>
    <source>
        <strain evidence="5 6">ALL</strain>
    </source>
</reference>
<sequence length="195" mass="22341">MPGRKSVKTEGDLELPVARIKAIVTNQPDVNTINDQGAYVMTKAVEMLVADLAKAAHDGAKNKKILEYEDIAKCVNDTERFEFLRLFMPYQVTVEEARAAMAERAKELEKFQDDPLMHIYAATTDDEVKKLLGEEDEESEEDEDEDEDEEEGEDEDEIEDEDEEENEPEDEQSEPEPKKLKKEEDLDDGECSEEY</sequence>
<dbReference type="Gene3D" id="1.10.20.10">
    <property type="entry name" value="Histone, subunit A"/>
    <property type="match status" value="1"/>
</dbReference>
<dbReference type="GO" id="GO:0006261">
    <property type="term" value="P:DNA-templated DNA replication"/>
    <property type="evidence" value="ECO:0007669"/>
    <property type="project" value="TreeGrafter"/>
</dbReference>
<feature type="domain" description="Transcription factor CBF/NF-Y/archaeal histone" evidence="4">
    <location>
        <begin position="14"/>
        <end position="75"/>
    </location>
</feature>
<evidence type="ECO:0000313" key="5">
    <source>
        <dbReference type="EMBL" id="TKR58222.1"/>
    </source>
</evidence>
<dbReference type="Pfam" id="PF00808">
    <property type="entry name" value="CBFD_NFYB_HMF"/>
    <property type="match status" value="1"/>
</dbReference>
<keyword evidence="6" id="KW-1185">Reference proteome</keyword>
<organism evidence="5 6">
    <name type="scientific">Steinernema carpocapsae</name>
    <name type="common">Entomopathogenic nematode</name>
    <dbReference type="NCBI Taxonomy" id="34508"/>
    <lineage>
        <taxon>Eukaryota</taxon>
        <taxon>Metazoa</taxon>
        <taxon>Ecdysozoa</taxon>
        <taxon>Nematoda</taxon>
        <taxon>Chromadorea</taxon>
        <taxon>Rhabditida</taxon>
        <taxon>Tylenchina</taxon>
        <taxon>Panagrolaimomorpha</taxon>
        <taxon>Strongyloidoidea</taxon>
        <taxon>Steinernematidae</taxon>
        <taxon>Steinernema</taxon>
    </lineage>
</organism>
<feature type="compositionally biased region" description="Acidic residues" evidence="3">
    <location>
        <begin position="185"/>
        <end position="195"/>
    </location>
</feature>
<dbReference type="PANTHER" id="PTHR10252">
    <property type="entry name" value="HISTONE-LIKE TRANSCRIPTION FACTOR CCAAT-RELATED"/>
    <property type="match status" value="1"/>
</dbReference>
<evidence type="ECO:0000256" key="2">
    <source>
        <dbReference type="ARBA" id="ARBA00023242"/>
    </source>
</evidence>
<dbReference type="OrthoDB" id="636685at2759"/>
<dbReference type="InterPro" id="IPR050568">
    <property type="entry name" value="Transcr_DNA_Rep_Reg"/>
</dbReference>
<proteinExistence type="predicted"/>
<evidence type="ECO:0000256" key="3">
    <source>
        <dbReference type="SAM" id="MobiDB-lite"/>
    </source>
</evidence>
<dbReference type="AlphaFoldDB" id="A0A4U5LQJ1"/>
<feature type="compositionally biased region" description="Basic and acidic residues" evidence="3">
    <location>
        <begin position="175"/>
        <end position="184"/>
    </location>
</feature>
<name>A0A4U5LQJ1_STECR</name>
<dbReference type="GO" id="GO:0008623">
    <property type="term" value="C:CHRAC"/>
    <property type="evidence" value="ECO:0007669"/>
    <property type="project" value="TreeGrafter"/>
</dbReference>
<evidence type="ECO:0000256" key="1">
    <source>
        <dbReference type="ARBA" id="ARBA00004123"/>
    </source>
</evidence>
<dbReference type="InterPro" id="IPR009072">
    <property type="entry name" value="Histone-fold"/>
</dbReference>
<dbReference type="GO" id="GO:0046982">
    <property type="term" value="F:protein heterodimerization activity"/>
    <property type="evidence" value="ECO:0007669"/>
    <property type="project" value="InterPro"/>
</dbReference>
<dbReference type="InterPro" id="IPR003958">
    <property type="entry name" value="CBFA_NFYB_domain"/>
</dbReference>
<gene>
    <name evidence="5" type="ORF">L596_029699</name>
</gene>
<dbReference type="EMBL" id="AZBU02000013">
    <property type="protein sequence ID" value="TKR58222.1"/>
    <property type="molecule type" value="Genomic_DNA"/>
</dbReference>
<evidence type="ECO:0000313" key="6">
    <source>
        <dbReference type="Proteomes" id="UP000298663"/>
    </source>
</evidence>
<protein>
    <recommendedName>
        <fullName evidence="4">Transcription factor CBF/NF-Y/archaeal histone domain-containing protein</fullName>
    </recommendedName>
</protein>
<comment type="caution">
    <text evidence="5">The sequence shown here is derived from an EMBL/GenBank/DDBJ whole genome shotgun (WGS) entry which is preliminary data.</text>
</comment>
<feature type="region of interest" description="Disordered" evidence="3">
    <location>
        <begin position="131"/>
        <end position="195"/>
    </location>
</feature>
<keyword evidence="2" id="KW-0539">Nucleus</keyword>
<accession>A0A4U5LQJ1</accession>
<dbReference type="Proteomes" id="UP000298663">
    <property type="component" value="Unassembled WGS sequence"/>
</dbReference>
<dbReference type="SUPFAM" id="SSF47113">
    <property type="entry name" value="Histone-fold"/>
    <property type="match status" value="1"/>
</dbReference>
<feature type="compositionally biased region" description="Acidic residues" evidence="3">
    <location>
        <begin position="134"/>
        <end position="174"/>
    </location>
</feature>
<reference evidence="5 6" key="2">
    <citation type="journal article" date="2019" name="G3 (Bethesda)">
        <title>Hybrid Assembly of the Genome of the Entomopathogenic Nematode Steinernema carpocapsae Identifies the X-Chromosome.</title>
        <authorList>
            <person name="Serra L."/>
            <person name="Macchietto M."/>
            <person name="Macias-Munoz A."/>
            <person name="McGill C.J."/>
            <person name="Rodriguez I.M."/>
            <person name="Rodriguez B."/>
            <person name="Murad R."/>
            <person name="Mortazavi A."/>
        </authorList>
    </citation>
    <scope>NUCLEOTIDE SEQUENCE [LARGE SCALE GENOMIC DNA]</scope>
    <source>
        <strain evidence="5 6">ALL</strain>
    </source>
</reference>